<feature type="chain" id="PRO_5032342893" evidence="1">
    <location>
        <begin position="17"/>
        <end position="166"/>
    </location>
</feature>
<keyword evidence="1" id="KW-0732">Signal</keyword>
<dbReference type="EMBL" id="HG994362">
    <property type="protein sequence ID" value="CAF2246640.1"/>
    <property type="molecule type" value="Genomic_DNA"/>
</dbReference>
<dbReference type="Proteomes" id="UP001295469">
    <property type="component" value="Chromosome A08"/>
</dbReference>
<sequence>MLLILLFIFLVRSLNSWFGPDLKLLVQTFCMNPLAVAVMALAVSHAEKTAVFVDETAKKDPTLKASFTECHKAYLAVVADLKSANVKLKLSPDTAHYDVRASNDKMRRVAGLVGTNSDNASTTLKEMPVLMDKLLDLAAGVADAYPNFRGRPLAVDYDDENIHCRV</sequence>
<reference evidence="3" key="1">
    <citation type="submission" date="2021-01" db="EMBL/GenBank/DDBJ databases">
        <authorList>
            <consortium name="Genoscope - CEA"/>
            <person name="William W."/>
        </authorList>
    </citation>
    <scope>NUCLEOTIDE SEQUENCE</scope>
</reference>
<dbReference type="PANTHER" id="PTHR31890">
    <property type="entry name" value="PLANT INVERTASE/PECTIN METHYLESTERASE INHIBITOR SUPERFAMILY PROTEIN"/>
    <property type="match status" value="1"/>
</dbReference>
<accession>A0A817A2J5</accession>
<organism evidence="3">
    <name type="scientific">Brassica napus</name>
    <name type="common">Rape</name>
    <dbReference type="NCBI Taxonomy" id="3708"/>
    <lineage>
        <taxon>Eukaryota</taxon>
        <taxon>Viridiplantae</taxon>
        <taxon>Streptophyta</taxon>
        <taxon>Embryophyta</taxon>
        <taxon>Tracheophyta</taxon>
        <taxon>Spermatophyta</taxon>
        <taxon>Magnoliopsida</taxon>
        <taxon>eudicotyledons</taxon>
        <taxon>Gunneridae</taxon>
        <taxon>Pentapetalae</taxon>
        <taxon>rosids</taxon>
        <taxon>malvids</taxon>
        <taxon>Brassicales</taxon>
        <taxon>Brassicaceae</taxon>
        <taxon>Brassiceae</taxon>
        <taxon>Brassica</taxon>
    </lineage>
</organism>
<dbReference type="SUPFAM" id="SSF101148">
    <property type="entry name" value="Plant invertase/pectin methylesterase inhibitor"/>
    <property type="match status" value="1"/>
</dbReference>
<feature type="signal peptide" evidence="1">
    <location>
        <begin position="1"/>
        <end position="16"/>
    </location>
</feature>
<dbReference type="SMART" id="SM00856">
    <property type="entry name" value="PMEI"/>
    <property type="match status" value="1"/>
</dbReference>
<dbReference type="GO" id="GO:0004857">
    <property type="term" value="F:enzyme inhibitor activity"/>
    <property type="evidence" value="ECO:0007669"/>
    <property type="project" value="InterPro"/>
</dbReference>
<feature type="domain" description="Pectinesterase inhibitor" evidence="2">
    <location>
        <begin position="20"/>
        <end position="141"/>
    </location>
</feature>
<dbReference type="InterPro" id="IPR035513">
    <property type="entry name" value="Invertase/methylesterase_inhib"/>
</dbReference>
<proteinExistence type="predicted"/>
<evidence type="ECO:0000313" key="3">
    <source>
        <dbReference type="EMBL" id="CAF2246640.1"/>
    </source>
</evidence>
<dbReference type="Gene3D" id="1.20.140.40">
    <property type="entry name" value="Invertase/pectin methylesterase inhibitor family protein"/>
    <property type="match status" value="1"/>
</dbReference>
<evidence type="ECO:0000256" key="1">
    <source>
        <dbReference type="SAM" id="SignalP"/>
    </source>
</evidence>
<dbReference type="AlphaFoldDB" id="A0A817A2J5"/>
<protein>
    <submittedName>
        <fullName evidence="3">(rape) hypothetical protein</fullName>
    </submittedName>
</protein>
<name>A0A817A2J5_BRANA</name>
<dbReference type="PANTHER" id="PTHR31890:SF13">
    <property type="entry name" value="BNM1 LIKE PROTEIN"/>
    <property type="match status" value="1"/>
</dbReference>
<dbReference type="InterPro" id="IPR006501">
    <property type="entry name" value="Pectinesterase_inhib_dom"/>
</dbReference>
<evidence type="ECO:0000259" key="2">
    <source>
        <dbReference type="SMART" id="SM00856"/>
    </source>
</evidence>
<gene>
    <name evidence="3" type="ORF">DARMORV10_A08P21410.1</name>
</gene>